<keyword evidence="3" id="KW-1185">Reference proteome</keyword>
<feature type="transmembrane region" description="Helical" evidence="1">
    <location>
        <begin position="55"/>
        <end position="73"/>
    </location>
</feature>
<name>A0A934SDZ7_9RHOB</name>
<proteinExistence type="predicted"/>
<feature type="transmembrane region" description="Helical" evidence="1">
    <location>
        <begin position="17"/>
        <end position="35"/>
    </location>
</feature>
<protein>
    <submittedName>
        <fullName evidence="2">Uncharacterized protein</fullName>
    </submittedName>
</protein>
<feature type="transmembrane region" description="Helical" evidence="1">
    <location>
        <begin position="157"/>
        <end position="179"/>
    </location>
</feature>
<dbReference type="Proteomes" id="UP000640485">
    <property type="component" value="Unassembled WGS sequence"/>
</dbReference>
<evidence type="ECO:0000313" key="2">
    <source>
        <dbReference type="EMBL" id="MBK4217115.1"/>
    </source>
</evidence>
<evidence type="ECO:0000313" key="3">
    <source>
        <dbReference type="Proteomes" id="UP000640485"/>
    </source>
</evidence>
<sequence>MTVTAKITDDAGPATRIYGALTIISLALAAIMLPPLLLDQRRLDGIGVWLKPMKFSLSFCVYFATLALVENRLTPEALNGRPMRWTGMVIAGAFIFEMGYIMTQAGRAEHSHFNETTPHHSVMYMLMGIGAVCLVCGAAVVGWVARRDIHARFGPALREGVFLGLTVSLIPTLLIAGYLGRNGSHFVGFHPENAPVIPLFGWSLATGDLRPAHFLSLHAMQVLPIAGLLFDWRHIGIRPLWLVAGIYVLLCLALFSQALMGLPLIRL</sequence>
<dbReference type="EMBL" id="JAEPRQ010000005">
    <property type="protein sequence ID" value="MBK4217115.1"/>
    <property type="molecule type" value="Genomic_DNA"/>
</dbReference>
<organism evidence="2 3">
    <name type="scientific">Paracoccus caeni</name>
    <dbReference type="NCBI Taxonomy" id="657651"/>
    <lineage>
        <taxon>Bacteria</taxon>
        <taxon>Pseudomonadati</taxon>
        <taxon>Pseudomonadota</taxon>
        <taxon>Alphaproteobacteria</taxon>
        <taxon>Rhodobacterales</taxon>
        <taxon>Paracoccaceae</taxon>
        <taxon>Paracoccus</taxon>
    </lineage>
</organism>
<dbReference type="RefSeq" id="WP_200687588.1">
    <property type="nucleotide sequence ID" value="NZ_JAEPRQ010000005.1"/>
</dbReference>
<accession>A0A934SDZ7</accession>
<feature type="transmembrane region" description="Helical" evidence="1">
    <location>
        <begin position="122"/>
        <end position="145"/>
    </location>
</feature>
<gene>
    <name evidence="2" type="ORF">JJJ17_14380</name>
</gene>
<comment type="caution">
    <text evidence="2">The sequence shown here is derived from an EMBL/GenBank/DDBJ whole genome shotgun (WGS) entry which is preliminary data.</text>
</comment>
<feature type="transmembrane region" description="Helical" evidence="1">
    <location>
        <begin position="242"/>
        <end position="265"/>
    </location>
</feature>
<reference evidence="2" key="1">
    <citation type="submission" date="2021-01" db="EMBL/GenBank/DDBJ databases">
        <title>Paracoccus amoyensis sp. nov., isolated from the surface seawater along the coast of Xiamen Island, China.</title>
        <authorList>
            <person name="Lyu L."/>
        </authorList>
    </citation>
    <scope>NUCLEOTIDE SEQUENCE</scope>
    <source>
        <strain evidence="2">MJ17</strain>
    </source>
</reference>
<keyword evidence="1" id="KW-1133">Transmembrane helix</keyword>
<keyword evidence="1" id="KW-0812">Transmembrane</keyword>
<feature type="transmembrane region" description="Helical" evidence="1">
    <location>
        <begin position="85"/>
        <end position="102"/>
    </location>
</feature>
<dbReference type="AlphaFoldDB" id="A0A934SDZ7"/>
<evidence type="ECO:0000256" key="1">
    <source>
        <dbReference type="SAM" id="Phobius"/>
    </source>
</evidence>
<keyword evidence="1" id="KW-0472">Membrane</keyword>